<protein>
    <submittedName>
        <fullName evidence="2">Uncharacterized protein</fullName>
    </submittedName>
</protein>
<dbReference type="Proteomes" id="UP001497444">
    <property type="component" value="Chromosome 18"/>
</dbReference>
<gene>
    <name evidence="2" type="ORF">CSSPJE1EN1_LOCUS11491</name>
</gene>
<feature type="region of interest" description="Disordered" evidence="1">
    <location>
        <begin position="32"/>
        <end position="55"/>
    </location>
</feature>
<sequence>MSAPSNSQSSRDIQRGAVRLSVFSPSPIVRAFARQRQAADDEKEPPKPLDPNGATNDVIIVANNDRVIVGEQLADNPRALGKRKRPTAVTTQQTRIRVVEWMINDNETNGEKGLHARTVKAFPEHFRGTTSATIMKSSRWWEKRVTIMQIRDDRDNMVSCNPAQPRKAKKVLTKAAPGRGPKRAPWVDWLYPLIVDEFDRYRKMGVKFSPKLLVCLAKDILVEMNHPDFPPNLQHKGTTIIDRIDIRWIQRFRRSTISSVELKLAS</sequence>
<reference evidence="2" key="1">
    <citation type="submission" date="2024-02" db="EMBL/GenBank/DDBJ databases">
        <authorList>
            <consortium name="ELIXIR-Norway"/>
            <consortium name="Elixir Norway"/>
        </authorList>
    </citation>
    <scope>NUCLEOTIDE SEQUENCE</scope>
</reference>
<evidence type="ECO:0000256" key="1">
    <source>
        <dbReference type="SAM" id="MobiDB-lite"/>
    </source>
</evidence>
<name>A0ABP0WGL0_9BRYO</name>
<keyword evidence="3" id="KW-1185">Reference proteome</keyword>
<organism evidence="2 3">
    <name type="scientific">Sphagnum jensenii</name>
    <dbReference type="NCBI Taxonomy" id="128206"/>
    <lineage>
        <taxon>Eukaryota</taxon>
        <taxon>Viridiplantae</taxon>
        <taxon>Streptophyta</taxon>
        <taxon>Embryophyta</taxon>
        <taxon>Bryophyta</taxon>
        <taxon>Sphagnophytina</taxon>
        <taxon>Sphagnopsida</taxon>
        <taxon>Sphagnales</taxon>
        <taxon>Sphagnaceae</taxon>
        <taxon>Sphagnum</taxon>
    </lineage>
</organism>
<proteinExistence type="predicted"/>
<accession>A0ABP0WGL0</accession>
<dbReference type="EMBL" id="OZ020113">
    <property type="protein sequence ID" value="CAK9266013.1"/>
    <property type="molecule type" value="Genomic_DNA"/>
</dbReference>
<feature type="compositionally biased region" description="Basic and acidic residues" evidence="1">
    <location>
        <begin position="37"/>
        <end position="47"/>
    </location>
</feature>
<evidence type="ECO:0000313" key="2">
    <source>
        <dbReference type="EMBL" id="CAK9266013.1"/>
    </source>
</evidence>
<evidence type="ECO:0000313" key="3">
    <source>
        <dbReference type="Proteomes" id="UP001497444"/>
    </source>
</evidence>